<dbReference type="Gene3D" id="1.20.120.450">
    <property type="entry name" value="dinb family like domain"/>
    <property type="match status" value="1"/>
</dbReference>
<comment type="similarity">
    <text evidence="1">Belongs to the DinB family.</text>
</comment>
<protein>
    <submittedName>
        <fullName evidence="4">DinB</fullName>
    </submittedName>
</protein>
<dbReference type="InterPro" id="IPR007837">
    <property type="entry name" value="DinB"/>
</dbReference>
<keyword evidence="5" id="KW-1185">Reference proteome</keyword>
<accession>Q1IHV5</accession>
<dbReference type="EMBL" id="CP000360">
    <property type="protein sequence ID" value="ABF43545.1"/>
    <property type="molecule type" value="Genomic_DNA"/>
</dbReference>
<evidence type="ECO:0000256" key="3">
    <source>
        <dbReference type="PIRSR" id="PIRSR607837-1"/>
    </source>
</evidence>
<gene>
    <name evidence="4" type="ordered locus">Acid345_4545</name>
</gene>
<evidence type="ECO:0000256" key="1">
    <source>
        <dbReference type="ARBA" id="ARBA00008635"/>
    </source>
</evidence>
<evidence type="ECO:0000313" key="5">
    <source>
        <dbReference type="Proteomes" id="UP000002432"/>
    </source>
</evidence>
<dbReference type="SUPFAM" id="SSF109854">
    <property type="entry name" value="DinB/YfiT-like putative metalloenzymes"/>
    <property type="match status" value="1"/>
</dbReference>
<dbReference type="KEGG" id="aba:Acid345_4545"/>
<keyword evidence="2 3" id="KW-0479">Metal-binding</keyword>
<dbReference type="Proteomes" id="UP000002432">
    <property type="component" value="Chromosome"/>
</dbReference>
<dbReference type="GO" id="GO:0046872">
    <property type="term" value="F:metal ion binding"/>
    <property type="evidence" value="ECO:0007669"/>
    <property type="project" value="UniProtKB-KW"/>
</dbReference>
<evidence type="ECO:0000313" key="4">
    <source>
        <dbReference type="EMBL" id="ABF43545.1"/>
    </source>
</evidence>
<proteinExistence type="inferred from homology"/>
<dbReference type="EnsemblBacteria" id="ABF43545">
    <property type="protein sequence ID" value="ABF43545"/>
    <property type="gene ID" value="Acid345_4545"/>
</dbReference>
<dbReference type="HOGENOM" id="CLU_1633040_0_0_0"/>
<reference evidence="4 5" key="1">
    <citation type="journal article" date="2009" name="Appl. Environ. Microbiol.">
        <title>Three genomes from the phylum Acidobacteria provide insight into the lifestyles of these microorganisms in soils.</title>
        <authorList>
            <person name="Ward N.L."/>
            <person name="Challacombe J.F."/>
            <person name="Janssen P.H."/>
            <person name="Henrissat B."/>
            <person name="Coutinho P.M."/>
            <person name="Wu M."/>
            <person name="Xie G."/>
            <person name="Haft D.H."/>
            <person name="Sait M."/>
            <person name="Badger J."/>
            <person name="Barabote R.D."/>
            <person name="Bradley B."/>
            <person name="Brettin T.S."/>
            <person name="Brinkac L.M."/>
            <person name="Bruce D."/>
            <person name="Creasy T."/>
            <person name="Daugherty S.C."/>
            <person name="Davidsen T.M."/>
            <person name="DeBoy R.T."/>
            <person name="Detter J.C."/>
            <person name="Dodson R.J."/>
            <person name="Durkin A.S."/>
            <person name="Ganapathy A."/>
            <person name="Gwinn-Giglio M."/>
            <person name="Han C.S."/>
            <person name="Khouri H."/>
            <person name="Kiss H."/>
            <person name="Kothari S.P."/>
            <person name="Madupu R."/>
            <person name="Nelson K.E."/>
            <person name="Nelson W.C."/>
            <person name="Paulsen I."/>
            <person name="Penn K."/>
            <person name="Ren Q."/>
            <person name="Rosovitz M.J."/>
            <person name="Selengut J.D."/>
            <person name="Shrivastava S."/>
            <person name="Sullivan S.A."/>
            <person name="Tapia R."/>
            <person name="Thompson L.S."/>
            <person name="Watkins K.L."/>
            <person name="Yang Q."/>
            <person name="Yu C."/>
            <person name="Zafar N."/>
            <person name="Zhou L."/>
            <person name="Kuske C.R."/>
        </authorList>
    </citation>
    <scope>NUCLEOTIDE SEQUENCE [LARGE SCALE GENOMIC DNA]</scope>
    <source>
        <strain evidence="4 5">Ellin345</strain>
    </source>
</reference>
<sequence length="172" mass="19472">MKLTELLIADIERDAEATRKVLERVPMGHEKYKPHEKSMELGPLVYMVTTMVEWTDFMINRDELDVAPKGGGNWPKVDVSSREKLLEAHSAAVKKAVAALQKTNEEHLQTHWKLLAKGKVMSEGPRHVMIRDTVLNHLAHHRGQLTVYLRLLSASVPAIYGPSADEGREIYE</sequence>
<dbReference type="RefSeq" id="WP_011525342.1">
    <property type="nucleotide sequence ID" value="NC_008009.1"/>
</dbReference>
<feature type="binding site" evidence="3">
    <location>
        <position position="137"/>
    </location>
    <ligand>
        <name>a divalent metal cation</name>
        <dbReference type="ChEBI" id="CHEBI:60240"/>
    </ligand>
</feature>
<dbReference type="eggNOG" id="COG2318">
    <property type="taxonomic scope" value="Bacteria"/>
</dbReference>
<dbReference type="AlphaFoldDB" id="Q1IHV5"/>
<dbReference type="InterPro" id="IPR034660">
    <property type="entry name" value="DinB/YfiT-like"/>
</dbReference>
<dbReference type="Pfam" id="PF05163">
    <property type="entry name" value="DinB"/>
    <property type="match status" value="1"/>
</dbReference>
<organism evidence="4 5">
    <name type="scientific">Koribacter versatilis (strain Ellin345)</name>
    <dbReference type="NCBI Taxonomy" id="204669"/>
    <lineage>
        <taxon>Bacteria</taxon>
        <taxon>Pseudomonadati</taxon>
        <taxon>Acidobacteriota</taxon>
        <taxon>Terriglobia</taxon>
        <taxon>Terriglobales</taxon>
        <taxon>Candidatus Korobacteraceae</taxon>
        <taxon>Candidatus Korobacter</taxon>
    </lineage>
</organism>
<evidence type="ECO:0000256" key="2">
    <source>
        <dbReference type="ARBA" id="ARBA00022723"/>
    </source>
</evidence>
<dbReference type="OrthoDB" id="119432at2"/>
<name>Q1IHV5_KORVE</name>
<dbReference type="STRING" id="204669.Acid345_4545"/>
<feature type="binding site" evidence="3">
    <location>
        <position position="141"/>
    </location>
    <ligand>
        <name>a divalent metal cation</name>
        <dbReference type="ChEBI" id="CHEBI:60240"/>
    </ligand>
</feature>